<evidence type="ECO:0008006" key="4">
    <source>
        <dbReference type="Google" id="ProtNLM"/>
    </source>
</evidence>
<gene>
    <name evidence="2" type="ORF">CJD36_003775</name>
</gene>
<dbReference type="PROSITE" id="PS51257">
    <property type="entry name" value="PROKAR_LIPOPROTEIN"/>
    <property type="match status" value="1"/>
</dbReference>
<comment type="caution">
    <text evidence="2">The sequence shown here is derived from an EMBL/GenBank/DDBJ whole genome shotgun (WGS) entry which is preliminary data.</text>
</comment>
<keyword evidence="1" id="KW-0732">Signal</keyword>
<reference evidence="2 3" key="1">
    <citation type="submission" date="2018-01" db="EMBL/GenBank/DDBJ databases">
        <title>A novel member of the phylum Bacteroidetes isolated from glacier ice.</title>
        <authorList>
            <person name="Liu Q."/>
            <person name="Xin Y.-H."/>
        </authorList>
    </citation>
    <scope>NUCLEOTIDE SEQUENCE [LARGE SCALE GENOMIC DNA]</scope>
    <source>
        <strain evidence="2 3">RB1R16</strain>
    </source>
</reference>
<protein>
    <recommendedName>
        <fullName evidence="4">Lipoprotein</fullName>
    </recommendedName>
</protein>
<accession>A0A2S7T1P4</accession>
<organism evidence="2 3">
    <name type="scientific">Flavipsychrobacter stenotrophus</name>
    <dbReference type="NCBI Taxonomy" id="2077091"/>
    <lineage>
        <taxon>Bacteria</taxon>
        <taxon>Pseudomonadati</taxon>
        <taxon>Bacteroidota</taxon>
        <taxon>Chitinophagia</taxon>
        <taxon>Chitinophagales</taxon>
        <taxon>Chitinophagaceae</taxon>
        <taxon>Flavipsychrobacter</taxon>
    </lineage>
</organism>
<evidence type="ECO:0000313" key="3">
    <source>
        <dbReference type="Proteomes" id="UP000239872"/>
    </source>
</evidence>
<evidence type="ECO:0000256" key="1">
    <source>
        <dbReference type="SAM" id="SignalP"/>
    </source>
</evidence>
<evidence type="ECO:0000313" key="2">
    <source>
        <dbReference type="EMBL" id="PQJ12874.1"/>
    </source>
</evidence>
<dbReference type="EMBL" id="PPSL01000001">
    <property type="protein sequence ID" value="PQJ12874.1"/>
    <property type="molecule type" value="Genomic_DNA"/>
</dbReference>
<dbReference type="RefSeq" id="WP_105037758.1">
    <property type="nucleotide sequence ID" value="NZ_PPSL01000001.1"/>
</dbReference>
<feature type="signal peptide" evidence="1">
    <location>
        <begin position="1"/>
        <end position="21"/>
    </location>
</feature>
<sequence>MRNLLLSAILGLAIFTGCTKASHTTTTKHSQRYSSFNFTFNGTTYSNSAVDTPTTVSAGNDVTELYTGDSAVSVRALFLYFAGPKYSLYLQAKKMDPIDHVGKYLIGEGYDSTTQYSFSYGSATIQGFTNRENYYYNYGDNGTSYITVTEYAPHEIKGTFVLQCAETGSSTIYPVTGDFDIIMP</sequence>
<feature type="chain" id="PRO_5015714755" description="Lipoprotein" evidence="1">
    <location>
        <begin position="22"/>
        <end position="184"/>
    </location>
</feature>
<keyword evidence="3" id="KW-1185">Reference proteome</keyword>
<dbReference type="AlphaFoldDB" id="A0A2S7T1P4"/>
<dbReference type="Proteomes" id="UP000239872">
    <property type="component" value="Unassembled WGS sequence"/>
</dbReference>
<name>A0A2S7T1P4_9BACT</name>
<proteinExistence type="predicted"/>